<dbReference type="InterPro" id="IPR000773">
    <property type="entry name" value="GM_colony-stim-fac"/>
</dbReference>
<evidence type="ECO:0000256" key="1">
    <source>
        <dbReference type="ARBA" id="ARBA00003164"/>
    </source>
</evidence>
<evidence type="ECO:0000256" key="12">
    <source>
        <dbReference type="ARBA" id="ARBA00029601"/>
    </source>
</evidence>
<evidence type="ECO:0000256" key="14">
    <source>
        <dbReference type="SAM" id="SignalP"/>
    </source>
</evidence>
<dbReference type="GO" id="GO:0030099">
    <property type="term" value="P:myeloid cell differentiation"/>
    <property type="evidence" value="ECO:0007669"/>
    <property type="project" value="TreeGrafter"/>
</dbReference>
<name>A0AAX6RT14_HETGA</name>
<comment type="subunit">
    <text evidence="11">Monomer. The signaling GM-CSF receptor complex is a dodecamer of two head-to-head hexamers of two alpha, two beta, and two ligand subunits.</text>
</comment>
<dbReference type="SUPFAM" id="SSF47266">
    <property type="entry name" value="4-helical cytokines"/>
    <property type="match status" value="1"/>
</dbReference>
<sequence length="200" mass="21291">MWLQNLLLLGTVVCCICAPTLPPSPVTRPWKHVDAIKEALSLLNHTSDPDAVLNETVEVVHDQFDPQEPTCLQIRLELLEKGLRGSLARLKGSLAMLASHYKQHCPPTPVSALAGSMGAAGEAVAGQDPRGFCVDRCTMRSPEECSNLHPFNPRSHSQGAPKPTVLPRGSCSLLVLLSLPVMRSGPAQGPQEVPGPSAAS</sequence>
<evidence type="ECO:0000256" key="11">
    <source>
        <dbReference type="ARBA" id="ARBA00025874"/>
    </source>
</evidence>
<dbReference type="SMART" id="SM00040">
    <property type="entry name" value="CSF2"/>
    <property type="match status" value="1"/>
</dbReference>
<dbReference type="Proteomes" id="UP000694906">
    <property type="component" value="Unplaced"/>
</dbReference>
<keyword evidence="6" id="KW-0964">Secreted</keyword>
<dbReference type="Gene3D" id="1.20.1250.10">
    <property type="match status" value="1"/>
</dbReference>
<evidence type="ECO:0000256" key="3">
    <source>
        <dbReference type="ARBA" id="ARBA00009378"/>
    </source>
</evidence>
<reference evidence="16" key="1">
    <citation type="submission" date="2025-08" db="UniProtKB">
        <authorList>
            <consortium name="RefSeq"/>
        </authorList>
    </citation>
    <scope>IDENTIFICATION</scope>
</reference>
<evidence type="ECO:0000256" key="9">
    <source>
        <dbReference type="ARBA" id="ARBA00023157"/>
    </source>
</evidence>
<feature type="region of interest" description="Disordered" evidence="13">
    <location>
        <begin position="146"/>
        <end position="165"/>
    </location>
</feature>
<keyword evidence="5" id="KW-0202">Cytokine</keyword>
<dbReference type="InterPro" id="IPR009079">
    <property type="entry name" value="4_helix_cytokine-like_core"/>
</dbReference>
<evidence type="ECO:0000256" key="7">
    <source>
        <dbReference type="ARBA" id="ARBA00022729"/>
    </source>
</evidence>
<dbReference type="GO" id="GO:0008083">
    <property type="term" value="F:growth factor activity"/>
    <property type="evidence" value="ECO:0007669"/>
    <property type="project" value="UniProtKB-KW"/>
</dbReference>
<dbReference type="PANTHER" id="PTHR10059">
    <property type="entry name" value="GRANULOCYTE-MACROPHAGE COLONY-STIMULATING FACTOR GM-CSF"/>
    <property type="match status" value="1"/>
</dbReference>
<dbReference type="GO" id="GO:0005129">
    <property type="term" value="F:granulocyte macrophage colony-stimulating factor receptor binding"/>
    <property type="evidence" value="ECO:0007669"/>
    <property type="project" value="InterPro"/>
</dbReference>
<evidence type="ECO:0000313" key="15">
    <source>
        <dbReference type="Proteomes" id="UP000694906"/>
    </source>
</evidence>
<feature type="signal peptide" evidence="14">
    <location>
        <begin position="1"/>
        <end position="17"/>
    </location>
</feature>
<accession>A0AAX6RT14</accession>
<dbReference type="PRINTS" id="PR00693">
    <property type="entry name" value="GMCSFACTOR"/>
</dbReference>
<keyword evidence="15" id="KW-1185">Reference proteome</keyword>
<evidence type="ECO:0000256" key="6">
    <source>
        <dbReference type="ARBA" id="ARBA00022525"/>
    </source>
</evidence>
<comment type="similarity">
    <text evidence="3">Belongs to the GM-CSF family.</text>
</comment>
<dbReference type="GO" id="GO:0006955">
    <property type="term" value="P:immune response"/>
    <property type="evidence" value="ECO:0007669"/>
    <property type="project" value="InterPro"/>
</dbReference>
<evidence type="ECO:0000256" key="13">
    <source>
        <dbReference type="SAM" id="MobiDB-lite"/>
    </source>
</evidence>
<dbReference type="RefSeq" id="XP_021098887.1">
    <property type="nucleotide sequence ID" value="XM_021243228.1"/>
</dbReference>
<comment type="subcellular location">
    <subcellularLocation>
        <location evidence="2">Secreted</location>
    </subcellularLocation>
</comment>
<organism evidence="15 16">
    <name type="scientific">Heterocephalus glaber</name>
    <name type="common">Naked mole rat</name>
    <dbReference type="NCBI Taxonomy" id="10181"/>
    <lineage>
        <taxon>Eukaryota</taxon>
        <taxon>Metazoa</taxon>
        <taxon>Chordata</taxon>
        <taxon>Craniata</taxon>
        <taxon>Vertebrata</taxon>
        <taxon>Euteleostomi</taxon>
        <taxon>Mammalia</taxon>
        <taxon>Eutheria</taxon>
        <taxon>Euarchontoglires</taxon>
        <taxon>Glires</taxon>
        <taxon>Rodentia</taxon>
        <taxon>Hystricomorpha</taxon>
        <taxon>Bathyergidae</taxon>
        <taxon>Heterocephalus</taxon>
    </lineage>
</organism>
<keyword evidence="10" id="KW-0325">Glycoprotein</keyword>
<proteinExistence type="inferred from homology"/>
<dbReference type="AlphaFoldDB" id="A0AAX6RT14"/>
<keyword evidence="9" id="KW-1015">Disulfide bond</keyword>
<feature type="chain" id="PRO_5043982765" description="Granulocyte-macrophage colony-stimulating factor" evidence="14">
    <location>
        <begin position="18"/>
        <end position="200"/>
    </location>
</feature>
<evidence type="ECO:0000313" key="16">
    <source>
        <dbReference type="RefSeq" id="XP_021098887.1"/>
    </source>
</evidence>
<dbReference type="PANTHER" id="PTHR10059:SF0">
    <property type="entry name" value="GRANULOCYTE-MACROPHAGE COLONY-STIMULATING FACTOR"/>
    <property type="match status" value="1"/>
</dbReference>
<evidence type="ECO:0000256" key="4">
    <source>
        <dbReference type="ARBA" id="ARBA00018697"/>
    </source>
</evidence>
<protein>
    <recommendedName>
        <fullName evidence="4">Granulocyte-macrophage colony-stimulating factor</fullName>
    </recommendedName>
    <alternativeName>
        <fullName evidence="12">Colony-stimulating factor</fullName>
    </alternativeName>
</protein>
<keyword evidence="7 14" id="KW-0732">Signal</keyword>
<keyword evidence="8" id="KW-0339">Growth factor</keyword>
<evidence type="ECO:0000256" key="2">
    <source>
        <dbReference type="ARBA" id="ARBA00004613"/>
    </source>
</evidence>
<evidence type="ECO:0000256" key="10">
    <source>
        <dbReference type="ARBA" id="ARBA00023180"/>
    </source>
</evidence>
<comment type="function">
    <text evidence="1">Cytokine that stimulates the growth and differentiation of hematopoietic precursor cells from various lineages, including granulocytes, macrophages, eosinophils and erythrocytes.</text>
</comment>
<dbReference type="CTD" id="1437"/>
<evidence type="ECO:0000256" key="5">
    <source>
        <dbReference type="ARBA" id="ARBA00022514"/>
    </source>
</evidence>
<evidence type="ECO:0000256" key="8">
    <source>
        <dbReference type="ARBA" id="ARBA00023030"/>
    </source>
</evidence>
<dbReference type="GeneID" id="101724943"/>
<dbReference type="GO" id="GO:0005615">
    <property type="term" value="C:extracellular space"/>
    <property type="evidence" value="ECO:0007669"/>
    <property type="project" value="UniProtKB-KW"/>
</dbReference>
<gene>
    <name evidence="16" type="primary">Csf2</name>
</gene>
<dbReference type="Pfam" id="PF01109">
    <property type="entry name" value="GM_CSF"/>
    <property type="match status" value="1"/>
</dbReference>
<dbReference type="GO" id="GO:0005125">
    <property type="term" value="F:cytokine activity"/>
    <property type="evidence" value="ECO:0007669"/>
    <property type="project" value="UniProtKB-KW"/>
</dbReference>